<organism evidence="1">
    <name type="scientific">marine metagenome</name>
    <dbReference type="NCBI Taxonomy" id="408172"/>
    <lineage>
        <taxon>unclassified sequences</taxon>
        <taxon>metagenomes</taxon>
        <taxon>ecological metagenomes</taxon>
    </lineage>
</organism>
<accession>A0A381VF85</accession>
<name>A0A381VF85_9ZZZZ</name>
<dbReference type="EMBL" id="UINC01008676">
    <property type="protein sequence ID" value="SVA39015.1"/>
    <property type="molecule type" value="Genomic_DNA"/>
</dbReference>
<protein>
    <submittedName>
        <fullName evidence="1">Uncharacterized protein</fullName>
    </submittedName>
</protein>
<proteinExistence type="predicted"/>
<gene>
    <name evidence="1" type="ORF">METZ01_LOCUS91869</name>
</gene>
<evidence type="ECO:0000313" key="1">
    <source>
        <dbReference type="EMBL" id="SVA39015.1"/>
    </source>
</evidence>
<sequence length="388" mass="42614">MNNRLNGVNKFTAVVVAGVLSATAMAQSGSLRSEYPELAGLNNAFDVALAEIFDTMASINADPTTQEARKELRMELDMMANTDMHEMMASSPGQDAQMDMSTSMTGPYGESEIQARALLYDLLRTDHSDADAEQAFANSDALTRHSARVLQHGRGFEKVVWDIFAESSMNIYQKRIAVDEAIEEYRTSDPRHAVSLTPKSADLYLAHPYANGLKSAFPRLSGLMWTNQWLQLASLEAIIIGQVDPQFAGSVPTTLERYRSKLGSDTGMTMFPPPSEMPSAPAIAPQLYSQAPQAAIIIDNLNMLEAALADIIAYPDVDEREAIIDEVVEQYINDELYVVDTMDYLLNALRGGIFNQGGPAIGELGQSERNRSRSAMEMQHSMIMTAPN</sequence>
<reference evidence="1" key="1">
    <citation type="submission" date="2018-05" db="EMBL/GenBank/DDBJ databases">
        <authorList>
            <person name="Lanie J.A."/>
            <person name="Ng W.-L."/>
            <person name="Kazmierczak K.M."/>
            <person name="Andrzejewski T.M."/>
            <person name="Davidsen T.M."/>
            <person name="Wayne K.J."/>
            <person name="Tettelin H."/>
            <person name="Glass J.I."/>
            <person name="Rusch D."/>
            <person name="Podicherti R."/>
            <person name="Tsui H.-C.T."/>
            <person name="Winkler M.E."/>
        </authorList>
    </citation>
    <scope>NUCLEOTIDE SEQUENCE</scope>
</reference>
<dbReference type="AlphaFoldDB" id="A0A381VF85"/>